<name>A0A3N6RGW5_BRACR</name>
<reference evidence="3" key="1">
    <citation type="submission" date="2019-12" db="EMBL/GenBank/DDBJ databases">
        <title>Genome sequencing and annotation of Brassica cretica.</title>
        <authorList>
            <person name="Studholme D.J."/>
            <person name="Sarris P.F."/>
        </authorList>
    </citation>
    <scope>NUCLEOTIDE SEQUENCE</scope>
    <source>
        <strain evidence="2">PFS-001/15</strain>
        <strain evidence="3">PFS-102/07</strain>
        <tissue evidence="3">Leaf</tissue>
    </source>
</reference>
<evidence type="ECO:0000313" key="3">
    <source>
        <dbReference type="EMBL" id="KAF2572740.1"/>
    </source>
</evidence>
<evidence type="ECO:0000313" key="2">
    <source>
        <dbReference type="EMBL" id="KAF2535980.1"/>
    </source>
</evidence>
<organism evidence="3">
    <name type="scientific">Brassica cretica</name>
    <name type="common">Mustard</name>
    <dbReference type="NCBI Taxonomy" id="69181"/>
    <lineage>
        <taxon>Eukaryota</taxon>
        <taxon>Viridiplantae</taxon>
        <taxon>Streptophyta</taxon>
        <taxon>Embryophyta</taxon>
        <taxon>Tracheophyta</taxon>
        <taxon>Spermatophyta</taxon>
        <taxon>Magnoliopsida</taxon>
        <taxon>eudicotyledons</taxon>
        <taxon>Gunneridae</taxon>
        <taxon>Pentapetalae</taxon>
        <taxon>rosids</taxon>
        <taxon>malvids</taxon>
        <taxon>Brassicales</taxon>
        <taxon>Brassicaceae</taxon>
        <taxon>Brassiceae</taxon>
        <taxon>Brassica</taxon>
    </lineage>
</organism>
<feature type="transmembrane region" description="Helical" evidence="1">
    <location>
        <begin position="9"/>
        <end position="31"/>
    </location>
</feature>
<dbReference type="Proteomes" id="UP000712281">
    <property type="component" value="Unassembled WGS sequence"/>
</dbReference>
<keyword evidence="1" id="KW-0812">Transmembrane</keyword>
<dbReference type="EMBL" id="QGKY02001015">
    <property type="protein sequence ID" value="KAF2572740.1"/>
    <property type="molecule type" value="Genomic_DNA"/>
</dbReference>
<evidence type="ECO:0000256" key="1">
    <source>
        <dbReference type="SAM" id="Phobius"/>
    </source>
</evidence>
<dbReference type="EMBL" id="QGKW02002228">
    <property type="protein sequence ID" value="KAF2535980.1"/>
    <property type="molecule type" value="Genomic_DNA"/>
</dbReference>
<keyword evidence="1" id="KW-0472">Membrane</keyword>
<proteinExistence type="predicted"/>
<accession>A0A3N6RGW5</accession>
<keyword evidence="1" id="KW-1133">Transmembrane helix</keyword>
<protein>
    <submittedName>
        <fullName evidence="3">Uncharacterized protein</fullName>
    </submittedName>
</protein>
<sequence length="79" mass="8703">MLNAGRLQLYLLAQAMIICSLAGILHANYIMSTNLPSVLTMCPLEQMTPINYRATCSQGHVPTRLCAHLGHVLTRPCDH</sequence>
<dbReference type="AlphaFoldDB" id="A0A3N6RGW5"/>
<comment type="caution">
    <text evidence="3">The sequence shown here is derived from an EMBL/GenBank/DDBJ whole genome shotgun (WGS) entry which is preliminary data.</text>
</comment>
<gene>
    <name evidence="2" type="ORF">F2Q68_00021057</name>
    <name evidence="3" type="ORF">F2Q70_00003750</name>
</gene>